<dbReference type="InterPro" id="IPR036097">
    <property type="entry name" value="HisK_dim/P_sf"/>
</dbReference>
<keyword evidence="10" id="KW-1133">Transmembrane helix</keyword>
<keyword evidence="10" id="KW-0812">Transmembrane</keyword>
<dbReference type="EMBL" id="CP000529">
    <property type="protein sequence ID" value="ABM39122.1"/>
    <property type="molecule type" value="Genomic_DNA"/>
</dbReference>
<dbReference type="Pfam" id="PF00512">
    <property type="entry name" value="HisKA"/>
    <property type="match status" value="1"/>
</dbReference>
<dbReference type="CDD" id="cd00082">
    <property type="entry name" value="HisKA"/>
    <property type="match status" value="1"/>
</dbReference>
<dbReference type="HOGENOM" id="CLU_000445_89_27_4"/>
<evidence type="ECO:0000256" key="5">
    <source>
        <dbReference type="ARBA" id="ARBA00022553"/>
    </source>
</evidence>
<sequence>MKWLDSLFARIFLLQLAAALVLAVVFAVLLFNEQASIFARATAPLWVSALQPVRQQLARGEPPRLPRTQTVTSLVELQPGPPPDDARVMPLIPRYRALLSELRAQGLPVARLAVSGRTGRATTWLELQDGDKRVWVGVRGMLEGPDIRRRGTLGFVIALLVFVAGAAWLSRRIARPLQDLQASVKAFAATGRPPLPADAQGPAEVRQLTRQFAEFAAQRTQQDEARDMMLAGISHDLRSPLSRIRMAAELLPDAPGVRDKQASIVRNVQAADRLVGAFLDLARASAEPLDERVDLAALTRRLLDSGDHEGVRLELLAAGPLWLQPASSAALERLLVNLLDNAAKYGQPPVVVSLQARATQAVLTVRDHGAGIAPGQMDALRKAFFRGSHDRGLPGTGLGLAIAERSVQRHGGEMTLLDAGPGLAVQLRFPLAANP</sequence>
<evidence type="ECO:0000313" key="14">
    <source>
        <dbReference type="Proteomes" id="UP000000644"/>
    </source>
</evidence>
<dbReference type="eggNOG" id="COG2205">
    <property type="taxonomic scope" value="Bacteria"/>
</dbReference>
<keyword evidence="8 13" id="KW-0418">Kinase</keyword>
<protein>
    <recommendedName>
        <fullName evidence="3">histidine kinase</fullName>
        <ecNumber evidence="3">2.7.13.3</ecNumber>
    </recommendedName>
</protein>
<dbReference type="InterPro" id="IPR003594">
    <property type="entry name" value="HATPase_dom"/>
</dbReference>
<dbReference type="GO" id="GO:0000155">
    <property type="term" value="F:phosphorelay sensor kinase activity"/>
    <property type="evidence" value="ECO:0007669"/>
    <property type="project" value="InterPro"/>
</dbReference>
<dbReference type="GO" id="GO:0005886">
    <property type="term" value="C:plasma membrane"/>
    <property type="evidence" value="ECO:0007669"/>
    <property type="project" value="UniProtKB-SubCell"/>
</dbReference>
<dbReference type="PANTHER" id="PTHR44936:SF10">
    <property type="entry name" value="SENSOR PROTEIN RSTB"/>
    <property type="match status" value="1"/>
</dbReference>
<dbReference type="Proteomes" id="UP000000644">
    <property type="component" value="Chromosome"/>
</dbReference>
<name>A1VTZ4_POLNA</name>
<evidence type="ECO:0000256" key="1">
    <source>
        <dbReference type="ARBA" id="ARBA00000085"/>
    </source>
</evidence>
<dbReference type="STRING" id="365044.Pnap_3826"/>
<evidence type="ECO:0000256" key="7">
    <source>
        <dbReference type="ARBA" id="ARBA00022741"/>
    </source>
</evidence>
<dbReference type="GO" id="GO:0005524">
    <property type="term" value="F:ATP binding"/>
    <property type="evidence" value="ECO:0007669"/>
    <property type="project" value="UniProtKB-KW"/>
</dbReference>
<dbReference type="PANTHER" id="PTHR44936">
    <property type="entry name" value="SENSOR PROTEIN CREC"/>
    <property type="match status" value="1"/>
</dbReference>
<comment type="subcellular location">
    <subcellularLocation>
        <location evidence="2">Cell membrane</location>
        <topology evidence="2">Multi-pass membrane protein</topology>
    </subcellularLocation>
</comment>
<dbReference type="InterPro" id="IPR005467">
    <property type="entry name" value="His_kinase_dom"/>
</dbReference>
<dbReference type="OrthoDB" id="9804645at2"/>
<feature type="domain" description="HAMP" evidence="12">
    <location>
        <begin position="171"/>
        <end position="224"/>
    </location>
</feature>
<evidence type="ECO:0000256" key="4">
    <source>
        <dbReference type="ARBA" id="ARBA00022475"/>
    </source>
</evidence>
<proteinExistence type="predicted"/>
<keyword evidence="4" id="KW-1003">Cell membrane</keyword>
<dbReference type="AlphaFoldDB" id="A1VTZ4"/>
<feature type="transmembrane region" description="Helical" evidence="10">
    <location>
        <begin position="12"/>
        <end position="31"/>
    </location>
</feature>
<dbReference type="PROSITE" id="PS50109">
    <property type="entry name" value="HIS_KIN"/>
    <property type="match status" value="1"/>
</dbReference>
<dbReference type="KEGG" id="pna:Pnap_3826"/>
<keyword evidence="7" id="KW-0547">Nucleotide-binding</keyword>
<evidence type="ECO:0000313" key="13">
    <source>
        <dbReference type="EMBL" id="ABM39122.1"/>
    </source>
</evidence>
<dbReference type="PRINTS" id="PR00344">
    <property type="entry name" value="BCTRLSENSOR"/>
</dbReference>
<dbReference type="SMART" id="SM00387">
    <property type="entry name" value="HATPase_c"/>
    <property type="match status" value="1"/>
</dbReference>
<dbReference type="SUPFAM" id="SSF55874">
    <property type="entry name" value="ATPase domain of HSP90 chaperone/DNA topoisomerase II/histidine kinase"/>
    <property type="match status" value="1"/>
</dbReference>
<dbReference type="Gene3D" id="6.10.340.10">
    <property type="match status" value="1"/>
</dbReference>
<dbReference type="InterPro" id="IPR004358">
    <property type="entry name" value="Sig_transdc_His_kin-like_C"/>
</dbReference>
<dbReference type="RefSeq" id="WP_011803188.1">
    <property type="nucleotide sequence ID" value="NC_008781.1"/>
</dbReference>
<dbReference type="Gene3D" id="3.30.565.10">
    <property type="entry name" value="Histidine kinase-like ATPase, C-terminal domain"/>
    <property type="match status" value="1"/>
</dbReference>
<dbReference type="InterPro" id="IPR050980">
    <property type="entry name" value="2C_sensor_his_kinase"/>
</dbReference>
<dbReference type="SMART" id="SM00388">
    <property type="entry name" value="HisKA"/>
    <property type="match status" value="1"/>
</dbReference>
<dbReference type="InterPro" id="IPR003661">
    <property type="entry name" value="HisK_dim/P_dom"/>
</dbReference>
<keyword evidence="6" id="KW-0808">Transferase</keyword>
<comment type="catalytic activity">
    <reaction evidence="1">
        <text>ATP + protein L-histidine = ADP + protein N-phospho-L-histidine.</text>
        <dbReference type="EC" id="2.7.13.3"/>
    </reaction>
</comment>
<feature type="domain" description="Histidine kinase" evidence="11">
    <location>
        <begin position="232"/>
        <end position="433"/>
    </location>
</feature>
<evidence type="ECO:0000256" key="3">
    <source>
        <dbReference type="ARBA" id="ARBA00012438"/>
    </source>
</evidence>
<dbReference type="PROSITE" id="PS50885">
    <property type="entry name" value="HAMP"/>
    <property type="match status" value="1"/>
</dbReference>
<evidence type="ECO:0000259" key="11">
    <source>
        <dbReference type="PROSITE" id="PS50109"/>
    </source>
</evidence>
<keyword evidence="5" id="KW-0597">Phosphoprotein</keyword>
<reference evidence="14" key="1">
    <citation type="journal article" date="2009" name="Environ. Microbiol.">
        <title>The genome of Polaromonas naphthalenivorans strain CJ2, isolated from coal tar-contaminated sediment, reveals physiological and metabolic versatility and evolution through extensive horizontal gene transfer.</title>
        <authorList>
            <person name="Yagi J.M."/>
            <person name="Sims D."/>
            <person name="Brettin T."/>
            <person name="Bruce D."/>
            <person name="Madsen E.L."/>
        </authorList>
    </citation>
    <scope>NUCLEOTIDE SEQUENCE [LARGE SCALE GENOMIC DNA]</scope>
    <source>
        <strain evidence="14">CJ2</strain>
    </source>
</reference>
<dbReference type="InterPro" id="IPR036890">
    <property type="entry name" value="HATPase_C_sf"/>
</dbReference>
<keyword evidence="9" id="KW-0067">ATP-binding</keyword>
<evidence type="ECO:0000256" key="2">
    <source>
        <dbReference type="ARBA" id="ARBA00004651"/>
    </source>
</evidence>
<dbReference type="CDD" id="cd00075">
    <property type="entry name" value="HATPase"/>
    <property type="match status" value="1"/>
</dbReference>
<keyword evidence="14" id="KW-1185">Reference proteome</keyword>
<evidence type="ECO:0000256" key="9">
    <source>
        <dbReference type="ARBA" id="ARBA00022840"/>
    </source>
</evidence>
<dbReference type="EC" id="2.7.13.3" evidence="3"/>
<evidence type="ECO:0000256" key="6">
    <source>
        <dbReference type="ARBA" id="ARBA00022679"/>
    </source>
</evidence>
<evidence type="ECO:0000259" key="12">
    <source>
        <dbReference type="PROSITE" id="PS50885"/>
    </source>
</evidence>
<keyword evidence="10" id="KW-0472">Membrane</keyword>
<dbReference type="Pfam" id="PF02518">
    <property type="entry name" value="HATPase_c"/>
    <property type="match status" value="1"/>
</dbReference>
<organism evidence="13 14">
    <name type="scientific">Polaromonas naphthalenivorans (strain CJ2)</name>
    <dbReference type="NCBI Taxonomy" id="365044"/>
    <lineage>
        <taxon>Bacteria</taxon>
        <taxon>Pseudomonadati</taxon>
        <taxon>Pseudomonadota</taxon>
        <taxon>Betaproteobacteria</taxon>
        <taxon>Burkholderiales</taxon>
        <taxon>Comamonadaceae</taxon>
        <taxon>Polaromonas</taxon>
    </lineage>
</organism>
<feature type="transmembrane region" description="Helical" evidence="10">
    <location>
        <begin position="151"/>
        <end position="169"/>
    </location>
</feature>
<gene>
    <name evidence="13" type="ordered locus">Pnap_3826</name>
</gene>
<dbReference type="SUPFAM" id="SSF47384">
    <property type="entry name" value="Homodimeric domain of signal transducing histidine kinase"/>
    <property type="match status" value="1"/>
</dbReference>
<evidence type="ECO:0000256" key="8">
    <source>
        <dbReference type="ARBA" id="ARBA00022777"/>
    </source>
</evidence>
<evidence type="ECO:0000256" key="10">
    <source>
        <dbReference type="SAM" id="Phobius"/>
    </source>
</evidence>
<dbReference type="InterPro" id="IPR003660">
    <property type="entry name" value="HAMP_dom"/>
</dbReference>
<dbReference type="Gene3D" id="1.10.287.130">
    <property type="match status" value="1"/>
</dbReference>
<accession>A1VTZ4</accession>